<organism evidence="1 2">
    <name type="scientific">Nocardia pulmonis</name>
    <dbReference type="NCBI Taxonomy" id="2951408"/>
    <lineage>
        <taxon>Bacteria</taxon>
        <taxon>Bacillati</taxon>
        <taxon>Actinomycetota</taxon>
        <taxon>Actinomycetes</taxon>
        <taxon>Mycobacteriales</taxon>
        <taxon>Nocardiaceae</taxon>
        <taxon>Nocardia</taxon>
    </lineage>
</organism>
<dbReference type="Proteomes" id="UP001139157">
    <property type="component" value="Unassembled WGS sequence"/>
</dbReference>
<evidence type="ECO:0000313" key="2">
    <source>
        <dbReference type="Proteomes" id="UP001139157"/>
    </source>
</evidence>
<reference evidence="1" key="1">
    <citation type="submission" date="2022-06" db="EMBL/GenBank/DDBJ databases">
        <title>Novel species in genus nocardia.</title>
        <authorList>
            <person name="Li F."/>
        </authorList>
    </citation>
    <scope>NUCLEOTIDE SEQUENCE</scope>
    <source>
        <strain evidence="1">CDC141</strain>
    </source>
</reference>
<comment type="caution">
    <text evidence="1">The sequence shown here is derived from an EMBL/GenBank/DDBJ whole genome shotgun (WGS) entry which is preliminary data.</text>
</comment>
<evidence type="ECO:0000313" key="1">
    <source>
        <dbReference type="EMBL" id="MCM6772002.1"/>
    </source>
</evidence>
<protein>
    <submittedName>
        <fullName evidence="1">Uncharacterized protein</fullName>
    </submittedName>
</protein>
<dbReference type="RefSeq" id="WP_251908881.1">
    <property type="nucleotide sequence ID" value="NZ_JAMRXG010000001.1"/>
</dbReference>
<name>A0A9X2E0M6_9NOCA</name>
<proteinExistence type="predicted"/>
<dbReference type="AlphaFoldDB" id="A0A9X2E0M6"/>
<sequence>MIPTRANAQPGLACYARHAGETAFRATRLLALTLSGNRIHELAHFPPEHVFSRFGLPPVHPDRP</sequence>
<gene>
    <name evidence="1" type="ORF">NDR86_00775</name>
</gene>
<accession>A0A9X2E0M6</accession>
<keyword evidence="2" id="KW-1185">Reference proteome</keyword>
<dbReference type="EMBL" id="JAMRXG010000001">
    <property type="protein sequence ID" value="MCM6772002.1"/>
    <property type="molecule type" value="Genomic_DNA"/>
</dbReference>